<evidence type="ECO:0000313" key="3">
    <source>
        <dbReference type="Proteomes" id="UP001153712"/>
    </source>
</evidence>
<dbReference type="Proteomes" id="UP001153712">
    <property type="component" value="Chromosome 1"/>
</dbReference>
<reference evidence="2" key="1">
    <citation type="submission" date="2022-01" db="EMBL/GenBank/DDBJ databases">
        <authorList>
            <person name="King R."/>
        </authorList>
    </citation>
    <scope>NUCLEOTIDE SEQUENCE</scope>
</reference>
<name>A0A9N9TEU2_PHYSR</name>
<dbReference type="EMBL" id="OU900094">
    <property type="protein sequence ID" value="CAG9853762.1"/>
    <property type="molecule type" value="Genomic_DNA"/>
</dbReference>
<organism evidence="2 3">
    <name type="scientific">Phyllotreta striolata</name>
    <name type="common">Striped flea beetle</name>
    <name type="synonym">Crioceris striolata</name>
    <dbReference type="NCBI Taxonomy" id="444603"/>
    <lineage>
        <taxon>Eukaryota</taxon>
        <taxon>Metazoa</taxon>
        <taxon>Ecdysozoa</taxon>
        <taxon>Arthropoda</taxon>
        <taxon>Hexapoda</taxon>
        <taxon>Insecta</taxon>
        <taxon>Pterygota</taxon>
        <taxon>Neoptera</taxon>
        <taxon>Endopterygota</taxon>
        <taxon>Coleoptera</taxon>
        <taxon>Polyphaga</taxon>
        <taxon>Cucujiformia</taxon>
        <taxon>Chrysomeloidea</taxon>
        <taxon>Chrysomelidae</taxon>
        <taxon>Galerucinae</taxon>
        <taxon>Alticini</taxon>
        <taxon>Phyllotreta</taxon>
    </lineage>
</organism>
<sequence length="284" mass="33480">MKQKQHLSKIAELRETKQLQKYSLQQKEVLLSEIADVKRKIGNVKVRIGDAENLKASKEKILTEKLDILHSKIVQYNRSLMDYYCFLDNEMPQKMILEETNLRRESLLAEIQQINALQSKIKENIKEVMKVAEKNIKKSANEIRRLEDAITNEMKQKKLSVLEKDRKQDQLIHLSNKKDKILKDFEEKEAKYISDMQDELKLIETQKENIAALEKAELNLKLDLLGMGKNSVKFFEEWAKQAHEEMLEREEIVKKINREDAALMENLQELLDYINAHIDTFLKK</sequence>
<feature type="coiled-coil region" evidence="1">
    <location>
        <begin position="97"/>
        <end position="156"/>
    </location>
</feature>
<keyword evidence="3" id="KW-1185">Reference proteome</keyword>
<keyword evidence="1" id="KW-0175">Coiled coil</keyword>
<dbReference type="OrthoDB" id="7459479at2759"/>
<evidence type="ECO:0000313" key="2">
    <source>
        <dbReference type="EMBL" id="CAG9853762.1"/>
    </source>
</evidence>
<proteinExistence type="predicted"/>
<accession>A0A9N9TEU2</accession>
<gene>
    <name evidence="2" type="ORF">PHYEVI_LOCUS233</name>
</gene>
<protein>
    <submittedName>
        <fullName evidence="2">Uncharacterized protein</fullName>
    </submittedName>
</protein>
<evidence type="ECO:0000256" key="1">
    <source>
        <dbReference type="SAM" id="Coils"/>
    </source>
</evidence>
<feature type="coiled-coil region" evidence="1">
    <location>
        <begin position="193"/>
        <end position="223"/>
    </location>
</feature>
<dbReference type="AlphaFoldDB" id="A0A9N9TEU2"/>